<dbReference type="InterPro" id="IPR001128">
    <property type="entry name" value="Cyt_P450"/>
</dbReference>
<dbReference type="Proteomes" id="UP000799118">
    <property type="component" value="Unassembled WGS sequence"/>
</dbReference>
<keyword evidence="8" id="KW-0503">Monooxygenase</keyword>
<dbReference type="OrthoDB" id="2789670at2759"/>
<keyword evidence="5" id="KW-0479">Metal-binding</keyword>
<proteinExistence type="inferred from homology"/>
<evidence type="ECO:0000256" key="2">
    <source>
        <dbReference type="ARBA" id="ARBA00005179"/>
    </source>
</evidence>
<evidence type="ECO:0000256" key="1">
    <source>
        <dbReference type="ARBA" id="ARBA00001971"/>
    </source>
</evidence>
<dbReference type="InterPro" id="IPR002401">
    <property type="entry name" value="Cyt_P450_E_grp-I"/>
</dbReference>
<dbReference type="GO" id="GO:0004497">
    <property type="term" value="F:monooxygenase activity"/>
    <property type="evidence" value="ECO:0007669"/>
    <property type="project" value="UniProtKB-KW"/>
</dbReference>
<evidence type="ECO:0000256" key="4">
    <source>
        <dbReference type="ARBA" id="ARBA00022617"/>
    </source>
</evidence>
<dbReference type="PANTHER" id="PTHR46300:SF7">
    <property type="entry name" value="P450, PUTATIVE (EUROFUNG)-RELATED"/>
    <property type="match status" value="1"/>
</dbReference>
<protein>
    <submittedName>
        <fullName evidence="9">Cytochrome P450</fullName>
    </submittedName>
</protein>
<dbReference type="GO" id="GO:0016705">
    <property type="term" value="F:oxidoreductase activity, acting on paired donors, with incorporation or reduction of molecular oxygen"/>
    <property type="evidence" value="ECO:0007669"/>
    <property type="project" value="InterPro"/>
</dbReference>
<evidence type="ECO:0000256" key="5">
    <source>
        <dbReference type="ARBA" id="ARBA00022723"/>
    </source>
</evidence>
<reference evidence="9" key="1">
    <citation type="journal article" date="2019" name="Environ. Microbiol.">
        <title>Fungal ecological strategies reflected in gene transcription - a case study of two litter decomposers.</title>
        <authorList>
            <person name="Barbi F."/>
            <person name="Kohler A."/>
            <person name="Barry K."/>
            <person name="Baskaran P."/>
            <person name="Daum C."/>
            <person name="Fauchery L."/>
            <person name="Ihrmark K."/>
            <person name="Kuo A."/>
            <person name="LaButti K."/>
            <person name="Lipzen A."/>
            <person name="Morin E."/>
            <person name="Grigoriev I.V."/>
            <person name="Henrissat B."/>
            <person name="Lindahl B."/>
            <person name="Martin F."/>
        </authorList>
    </citation>
    <scope>NUCLEOTIDE SEQUENCE</scope>
    <source>
        <strain evidence="9">JB14</strain>
    </source>
</reference>
<comment type="similarity">
    <text evidence="3">Belongs to the cytochrome P450 family.</text>
</comment>
<dbReference type="InterPro" id="IPR050364">
    <property type="entry name" value="Cytochrome_P450_fung"/>
</dbReference>
<evidence type="ECO:0000256" key="6">
    <source>
        <dbReference type="ARBA" id="ARBA00023002"/>
    </source>
</evidence>
<name>A0A6A4I9V0_9AGAR</name>
<evidence type="ECO:0000313" key="9">
    <source>
        <dbReference type="EMBL" id="KAE9407389.1"/>
    </source>
</evidence>
<dbReference type="GO" id="GO:0005506">
    <property type="term" value="F:iron ion binding"/>
    <property type="evidence" value="ECO:0007669"/>
    <property type="project" value="InterPro"/>
</dbReference>
<comment type="cofactor">
    <cofactor evidence="1">
        <name>heme</name>
        <dbReference type="ChEBI" id="CHEBI:30413"/>
    </cofactor>
</comment>
<evidence type="ECO:0000256" key="3">
    <source>
        <dbReference type="ARBA" id="ARBA00010617"/>
    </source>
</evidence>
<gene>
    <name evidence="9" type="ORF">BT96DRAFT_874706</name>
</gene>
<keyword evidence="6" id="KW-0560">Oxidoreductase</keyword>
<evidence type="ECO:0000313" key="10">
    <source>
        <dbReference type="Proteomes" id="UP000799118"/>
    </source>
</evidence>
<dbReference type="GO" id="GO:0020037">
    <property type="term" value="F:heme binding"/>
    <property type="evidence" value="ECO:0007669"/>
    <property type="project" value="InterPro"/>
</dbReference>
<comment type="pathway">
    <text evidence="2">Secondary metabolite biosynthesis.</text>
</comment>
<dbReference type="InterPro" id="IPR036396">
    <property type="entry name" value="Cyt_P450_sf"/>
</dbReference>
<keyword evidence="7" id="KW-0408">Iron</keyword>
<accession>A0A6A4I9V0</accession>
<sequence>MPYGPEWKACWKLFTTSQLYATLVRKMAGSSILSVAYGFDVNVVQDSVYTYNAEKALDGLIAASIPGSFLVDYLPWLKYIPSWVPGASLQCQARIWKADMEKLLHGPFAATKSSLIEGGVDPCFVTRCFEQLGDPNSNVERMIEQTSGTIISSRPPAGSTDTTIIALTNFFLAMVKYPEYQKKAQHELDRVIGNDRLPDFSDKSSLPYIQAIVNEVLRWQPVNPLVLAHLSNIQRISNP</sequence>
<dbReference type="AlphaFoldDB" id="A0A6A4I9V0"/>
<keyword evidence="4" id="KW-0349">Heme</keyword>
<dbReference type="Gene3D" id="1.10.630.10">
    <property type="entry name" value="Cytochrome P450"/>
    <property type="match status" value="1"/>
</dbReference>
<dbReference type="EMBL" id="ML769396">
    <property type="protein sequence ID" value="KAE9407389.1"/>
    <property type="molecule type" value="Genomic_DNA"/>
</dbReference>
<evidence type="ECO:0000256" key="8">
    <source>
        <dbReference type="ARBA" id="ARBA00023033"/>
    </source>
</evidence>
<evidence type="ECO:0000256" key="7">
    <source>
        <dbReference type="ARBA" id="ARBA00023004"/>
    </source>
</evidence>
<keyword evidence="10" id="KW-1185">Reference proteome</keyword>
<organism evidence="9 10">
    <name type="scientific">Gymnopus androsaceus JB14</name>
    <dbReference type="NCBI Taxonomy" id="1447944"/>
    <lineage>
        <taxon>Eukaryota</taxon>
        <taxon>Fungi</taxon>
        <taxon>Dikarya</taxon>
        <taxon>Basidiomycota</taxon>
        <taxon>Agaricomycotina</taxon>
        <taxon>Agaricomycetes</taxon>
        <taxon>Agaricomycetidae</taxon>
        <taxon>Agaricales</taxon>
        <taxon>Marasmiineae</taxon>
        <taxon>Omphalotaceae</taxon>
        <taxon>Gymnopus</taxon>
    </lineage>
</organism>
<dbReference type="PRINTS" id="PR00463">
    <property type="entry name" value="EP450I"/>
</dbReference>
<dbReference type="Pfam" id="PF00067">
    <property type="entry name" value="p450"/>
    <property type="match status" value="1"/>
</dbReference>
<dbReference type="PANTHER" id="PTHR46300">
    <property type="entry name" value="P450, PUTATIVE (EUROFUNG)-RELATED-RELATED"/>
    <property type="match status" value="1"/>
</dbReference>
<dbReference type="SUPFAM" id="SSF48264">
    <property type="entry name" value="Cytochrome P450"/>
    <property type="match status" value="1"/>
</dbReference>